<proteinExistence type="predicted"/>
<evidence type="ECO:0008006" key="3">
    <source>
        <dbReference type="Google" id="ProtNLM"/>
    </source>
</evidence>
<evidence type="ECO:0000313" key="1">
    <source>
        <dbReference type="EMBL" id="APY01311.1"/>
    </source>
</evidence>
<evidence type="ECO:0000313" key="2">
    <source>
        <dbReference type="Proteomes" id="UP000187506"/>
    </source>
</evidence>
<protein>
    <recommendedName>
        <fullName evidence="3">DUF2064 domain-containing protein</fullName>
    </recommendedName>
</protein>
<dbReference type="Proteomes" id="UP000187506">
    <property type="component" value="Chromosome"/>
</dbReference>
<reference evidence="1 2" key="1">
    <citation type="submission" date="2017-01" db="EMBL/GenBank/DDBJ databases">
        <title>Complete genome of Lacinutrix venerupis DOK2-8 isolated from seawater in Dokdo.</title>
        <authorList>
            <person name="Chi W.-J."/>
            <person name="Kim J.H."/>
        </authorList>
    </citation>
    <scope>NUCLEOTIDE SEQUENCE [LARGE SCALE GENOMIC DNA]</scope>
    <source>
        <strain evidence="1 2">DOK2-8</strain>
    </source>
</reference>
<accession>A0AAC9LM11</accession>
<dbReference type="RefSeq" id="WP_076734213.1">
    <property type="nucleotide sequence ID" value="NZ_CP019352.1"/>
</dbReference>
<dbReference type="SUPFAM" id="SSF53448">
    <property type="entry name" value="Nucleotide-diphospho-sugar transferases"/>
    <property type="match status" value="1"/>
</dbReference>
<dbReference type="AlphaFoldDB" id="A0AAC9LM11"/>
<dbReference type="KEGG" id="lvn:BWR22_13700"/>
<dbReference type="InterPro" id="IPR029044">
    <property type="entry name" value="Nucleotide-diphossugar_trans"/>
</dbReference>
<keyword evidence="2" id="KW-1185">Reference proteome</keyword>
<sequence>MKKSTAILIFANSAEREGLNKPFSQSAHLFKALNTGIQEKTKKTNLPYYIISETQQFGNTFGERFTNAIESIFKKGFDNIITVGNDTPHLNTSHILEAQKKLETNSLVLGPSQDGGFYLMGINKSVFNAKLFVNLPWQSSILNQHIFNLFSLKKVDIACLETLIDIDNVLDIKKVINSFKNLSINIRKILLKIITSAKAKSKHILQFLKLNTVSTSRNKGSPIVFSI</sequence>
<dbReference type="PANTHER" id="PTHR36529">
    <property type="entry name" value="SLL1095 PROTEIN"/>
    <property type="match status" value="1"/>
</dbReference>
<dbReference type="Gene3D" id="3.90.550.10">
    <property type="entry name" value="Spore Coat Polysaccharide Biosynthesis Protein SpsA, Chain A"/>
    <property type="match status" value="1"/>
</dbReference>
<organism evidence="1 2">
    <name type="scientific">Lacinutrix venerupis</name>
    <dbReference type="NCBI Taxonomy" id="1486034"/>
    <lineage>
        <taxon>Bacteria</taxon>
        <taxon>Pseudomonadati</taxon>
        <taxon>Bacteroidota</taxon>
        <taxon>Flavobacteriia</taxon>
        <taxon>Flavobacteriales</taxon>
        <taxon>Flavobacteriaceae</taxon>
        <taxon>Lacinutrix</taxon>
    </lineage>
</organism>
<dbReference type="EMBL" id="CP019352">
    <property type="protein sequence ID" value="APY01311.1"/>
    <property type="molecule type" value="Genomic_DNA"/>
</dbReference>
<dbReference type="InterPro" id="IPR018641">
    <property type="entry name" value="Trfase_1_rSAM/seldom-assoc"/>
</dbReference>
<dbReference type="Pfam" id="PF09837">
    <property type="entry name" value="DUF2064"/>
    <property type="match status" value="1"/>
</dbReference>
<dbReference type="PANTHER" id="PTHR36529:SF1">
    <property type="entry name" value="GLYCOSYLTRANSFERASE"/>
    <property type="match status" value="1"/>
</dbReference>
<gene>
    <name evidence="1" type="ORF">BWR22_13700</name>
</gene>
<name>A0AAC9LM11_9FLAO</name>